<feature type="transmembrane region" description="Helical" evidence="6">
    <location>
        <begin position="114"/>
        <end position="134"/>
    </location>
</feature>
<keyword evidence="4 6" id="KW-0472">Membrane</keyword>
<evidence type="ECO:0000256" key="6">
    <source>
        <dbReference type="SAM" id="Phobius"/>
    </source>
</evidence>
<comment type="subcellular location">
    <subcellularLocation>
        <location evidence="1">Membrane</location>
        <topology evidence="1">Multi-pass membrane protein</topology>
    </subcellularLocation>
</comment>
<feature type="domain" description="Nodulin-like" evidence="7">
    <location>
        <begin position="16"/>
        <end position="155"/>
    </location>
</feature>
<dbReference type="SUPFAM" id="SSF103473">
    <property type="entry name" value="MFS general substrate transporter"/>
    <property type="match status" value="2"/>
</dbReference>
<feature type="transmembrane region" description="Helical" evidence="6">
    <location>
        <begin position="81"/>
        <end position="102"/>
    </location>
</feature>
<evidence type="ECO:0000313" key="10">
    <source>
        <dbReference type="Proteomes" id="UP000298416"/>
    </source>
</evidence>
<evidence type="ECO:0000256" key="4">
    <source>
        <dbReference type="ARBA" id="ARBA00023136"/>
    </source>
</evidence>
<feature type="transmembrane region" description="Helical" evidence="6">
    <location>
        <begin position="295"/>
        <end position="316"/>
    </location>
</feature>
<name>A0A8X8Z5A1_SALSN</name>
<evidence type="ECO:0000256" key="1">
    <source>
        <dbReference type="ARBA" id="ARBA00004141"/>
    </source>
</evidence>
<keyword evidence="2 6" id="KW-0812">Transmembrane</keyword>
<dbReference type="InterPro" id="IPR010658">
    <property type="entry name" value="Nodulin-like"/>
</dbReference>
<dbReference type="Pfam" id="PF06813">
    <property type="entry name" value="Nodulin-like"/>
    <property type="match status" value="1"/>
</dbReference>
<dbReference type="AlphaFoldDB" id="A0A8X8Z5A1"/>
<accession>A0A8X8Z5A1</accession>
<feature type="transmembrane region" description="Helical" evidence="6">
    <location>
        <begin position="17"/>
        <end position="39"/>
    </location>
</feature>
<sequence>MEPDYNPSRKTLIKNKWVAAAASIWIQCTAGSLYTFSIYSQALKSTQNYDQSTLTTISWFKDVGLLSGLLYSATAARCRPWLVLLAGSLQCFAGYFMMWLAVTAAIPRPQPAVMCLYMLVAAHAMTFFNTANVVTGVHNFPSYSGTIVGIMKGFLESLEQVKKMNQALECLLVFCSCFGCLSCNCDNHPEHSQINSIYTCLDIFSTFHVAVVPIVIAIRAQRYKSYRMVKSLLEHNQMSVDKDPIDDDGTDTTGDQDEYHELPNGAYQVRESNNNNMLHLREDVNLIGAMRTISFWLLFFTTACSMGSGLALVNNISQIGESLTTTSIGYAMIAFGFPGALYAGSVLVGVCYGSQWSLMPTIASELFGKEHLGTIFNTITSAGPIGSYVLSIWVVGFLYDKEVAGDGNICIGIQCFRFSFLIMAAVALSGSLVALVLFFWTRKFYRHVVLRRLYHSLRESKRIDYDD</sequence>
<dbReference type="Gene3D" id="1.20.1250.20">
    <property type="entry name" value="MFS general substrate transporter like domains"/>
    <property type="match status" value="1"/>
</dbReference>
<comment type="caution">
    <text evidence="9">The sequence shown here is derived from an EMBL/GenBank/DDBJ whole genome shotgun (WGS) entry which is preliminary data.</text>
</comment>
<evidence type="ECO:0000259" key="8">
    <source>
        <dbReference type="Pfam" id="PF23262"/>
    </source>
</evidence>
<dbReference type="EMBL" id="PNBA02000019">
    <property type="protein sequence ID" value="KAG6391727.1"/>
    <property type="molecule type" value="Genomic_DNA"/>
</dbReference>
<evidence type="ECO:0008006" key="11">
    <source>
        <dbReference type="Google" id="ProtNLM"/>
    </source>
</evidence>
<protein>
    <recommendedName>
        <fullName evidence="11">Nodulin-like domain-containing protein</fullName>
    </recommendedName>
</protein>
<feature type="transmembrane region" description="Helical" evidence="6">
    <location>
        <begin position="374"/>
        <end position="398"/>
    </location>
</feature>
<proteinExistence type="inferred from homology"/>
<keyword evidence="3 6" id="KW-1133">Transmembrane helix</keyword>
<dbReference type="Pfam" id="PF23262">
    <property type="entry name" value="NFD4_C"/>
    <property type="match status" value="1"/>
</dbReference>
<feature type="transmembrane region" description="Helical" evidence="6">
    <location>
        <begin position="196"/>
        <end position="218"/>
    </location>
</feature>
<evidence type="ECO:0000259" key="7">
    <source>
        <dbReference type="Pfam" id="PF06813"/>
    </source>
</evidence>
<dbReference type="PANTHER" id="PTHR21576:SF165">
    <property type="entry name" value="PROTEIN NUCLEAR FUSION DEFECTIVE 4-LIKE"/>
    <property type="match status" value="1"/>
</dbReference>
<comment type="similarity">
    <text evidence="5">Belongs to the major facilitator superfamily. Phosphate:H(+) symporter (TC 2.A.1.9) family.</text>
</comment>
<dbReference type="InterPro" id="IPR056555">
    <property type="entry name" value="NFD4_C"/>
</dbReference>
<evidence type="ECO:0000256" key="2">
    <source>
        <dbReference type="ARBA" id="ARBA00022692"/>
    </source>
</evidence>
<reference evidence="9" key="2">
    <citation type="submission" date="2020-08" db="EMBL/GenBank/DDBJ databases">
        <title>Plant Genome Project.</title>
        <authorList>
            <person name="Zhang R.-G."/>
        </authorList>
    </citation>
    <scope>NUCLEOTIDE SEQUENCE</scope>
    <source>
        <strain evidence="9">Huo1</strain>
        <tissue evidence="9">Leaf</tissue>
    </source>
</reference>
<evidence type="ECO:0000313" key="9">
    <source>
        <dbReference type="EMBL" id="KAG6391727.1"/>
    </source>
</evidence>
<reference evidence="9" key="1">
    <citation type="submission" date="2018-01" db="EMBL/GenBank/DDBJ databases">
        <authorList>
            <person name="Mao J.F."/>
        </authorList>
    </citation>
    <scope>NUCLEOTIDE SEQUENCE</scope>
    <source>
        <strain evidence="9">Huo1</strain>
        <tissue evidence="9">Leaf</tissue>
    </source>
</reference>
<feature type="domain" description="NFD4 C-terminal" evidence="8">
    <location>
        <begin position="340"/>
        <end position="445"/>
    </location>
</feature>
<feature type="transmembrane region" description="Helical" evidence="6">
    <location>
        <begin position="418"/>
        <end position="441"/>
    </location>
</feature>
<dbReference type="GO" id="GO:0016020">
    <property type="term" value="C:membrane"/>
    <property type="evidence" value="ECO:0007669"/>
    <property type="project" value="UniProtKB-SubCell"/>
</dbReference>
<organism evidence="9">
    <name type="scientific">Salvia splendens</name>
    <name type="common">Scarlet sage</name>
    <dbReference type="NCBI Taxonomy" id="180675"/>
    <lineage>
        <taxon>Eukaryota</taxon>
        <taxon>Viridiplantae</taxon>
        <taxon>Streptophyta</taxon>
        <taxon>Embryophyta</taxon>
        <taxon>Tracheophyta</taxon>
        <taxon>Spermatophyta</taxon>
        <taxon>Magnoliopsida</taxon>
        <taxon>eudicotyledons</taxon>
        <taxon>Gunneridae</taxon>
        <taxon>Pentapetalae</taxon>
        <taxon>asterids</taxon>
        <taxon>lamiids</taxon>
        <taxon>Lamiales</taxon>
        <taxon>Lamiaceae</taxon>
        <taxon>Nepetoideae</taxon>
        <taxon>Mentheae</taxon>
        <taxon>Salviinae</taxon>
        <taxon>Salvia</taxon>
        <taxon>Salvia subgen. Calosphace</taxon>
        <taxon>core Calosphace</taxon>
    </lineage>
</organism>
<gene>
    <name evidence="9" type="ORF">SASPL_149485</name>
</gene>
<feature type="transmembrane region" description="Helical" evidence="6">
    <location>
        <begin position="328"/>
        <end position="353"/>
    </location>
</feature>
<dbReference type="PANTHER" id="PTHR21576">
    <property type="entry name" value="UNCHARACTERIZED NODULIN-LIKE PROTEIN"/>
    <property type="match status" value="1"/>
</dbReference>
<dbReference type="InterPro" id="IPR036259">
    <property type="entry name" value="MFS_trans_sf"/>
</dbReference>
<keyword evidence="10" id="KW-1185">Reference proteome</keyword>
<evidence type="ECO:0000256" key="3">
    <source>
        <dbReference type="ARBA" id="ARBA00022989"/>
    </source>
</evidence>
<evidence type="ECO:0000256" key="5">
    <source>
        <dbReference type="ARBA" id="ARBA00044504"/>
    </source>
</evidence>
<dbReference type="Proteomes" id="UP000298416">
    <property type="component" value="Unassembled WGS sequence"/>
</dbReference>